<sequence length="107" mass="11151">MQGWLALALAIGFEIAGTTAMKLSDGLSRLGPTLSMFICYFLAFAALARALRTLEVGMAYAIWSAVGTAVIAGIGVLWFGESWNTIKGLSLGLIMLGVIGLHVGSST</sequence>
<feature type="transmembrane region" description="Helical" evidence="9">
    <location>
        <begin position="60"/>
        <end position="80"/>
    </location>
</feature>
<dbReference type="PANTHER" id="PTHR30561">
    <property type="entry name" value="SMR FAMILY PROTON-DEPENDENT DRUG EFFLUX TRANSPORTER SUGE"/>
    <property type="match status" value="1"/>
</dbReference>
<reference evidence="10 11" key="1">
    <citation type="journal article" date="2019" name="ISME J.">
        <title>Candidatus Macondimonas diazotrophica, a novel gammaproteobacterial genus dominating crude-oil-contaminated coastal sediments.</title>
        <authorList>
            <person name="Karthikeyan S."/>
            <person name="Konstantinidis K."/>
        </authorList>
    </citation>
    <scope>NUCLEOTIDE SEQUENCE [LARGE SCALE GENOMIC DNA]</scope>
    <source>
        <strain evidence="10 11">KTK01</strain>
    </source>
</reference>
<keyword evidence="11" id="KW-1185">Reference proteome</keyword>
<comment type="similarity">
    <text evidence="7 8">Belongs to the drug/metabolite transporter (DMT) superfamily. Small multidrug resistance (SMR) (TC 2.A.7.1) family.</text>
</comment>
<protein>
    <submittedName>
        <fullName evidence="10">Multidrug efflux SMR transporter</fullName>
    </submittedName>
</protein>
<comment type="subcellular location">
    <subcellularLocation>
        <location evidence="1 8">Cell membrane</location>
        <topology evidence="1 8">Multi-pass membrane protein</topology>
    </subcellularLocation>
</comment>
<feature type="transmembrane region" description="Helical" evidence="9">
    <location>
        <begin position="30"/>
        <end position="48"/>
    </location>
</feature>
<keyword evidence="5 9" id="KW-1133">Transmembrane helix</keyword>
<evidence type="ECO:0000256" key="4">
    <source>
        <dbReference type="ARBA" id="ARBA00022692"/>
    </source>
</evidence>
<evidence type="ECO:0000256" key="5">
    <source>
        <dbReference type="ARBA" id="ARBA00022989"/>
    </source>
</evidence>
<keyword evidence="4 8" id="KW-0812">Transmembrane</keyword>
<dbReference type="GO" id="GO:1990961">
    <property type="term" value="P:xenobiotic detoxification by transmembrane export across the plasma membrane"/>
    <property type="evidence" value="ECO:0007669"/>
    <property type="project" value="UniProtKB-ARBA"/>
</dbReference>
<keyword evidence="2" id="KW-0813">Transport</keyword>
<gene>
    <name evidence="10" type="ORF">E4680_07600</name>
</gene>
<dbReference type="Gene3D" id="1.10.3730.20">
    <property type="match status" value="1"/>
</dbReference>
<dbReference type="InterPro" id="IPR045324">
    <property type="entry name" value="Small_multidrug_res"/>
</dbReference>
<dbReference type="RefSeq" id="WP_135281808.1">
    <property type="nucleotide sequence ID" value="NZ_SRIO01000008.1"/>
</dbReference>
<organism evidence="10 11">
    <name type="scientific">Candidatus Macondimonas diazotrophica</name>
    <dbReference type="NCBI Taxonomy" id="2305248"/>
    <lineage>
        <taxon>Bacteria</taxon>
        <taxon>Pseudomonadati</taxon>
        <taxon>Pseudomonadota</taxon>
        <taxon>Gammaproteobacteria</taxon>
        <taxon>Chromatiales</taxon>
        <taxon>Ectothiorhodospiraceae</taxon>
        <taxon>Candidatus Macondimonas</taxon>
    </lineage>
</organism>
<evidence type="ECO:0000256" key="1">
    <source>
        <dbReference type="ARBA" id="ARBA00004651"/>
    </source>
</evidence>
<evidence type="ECO:0000256" key="9">
    <source>
        <dbReference type="SAM" id="Phobius"/>
    </source>
</evidence>
<feature type="transmembrane region" description="Helical" evidence="9">
    <location>
        <begin position="86"/>
        <end position="104"/>
    </location>
</feature>
<evidence type="ECO:0000313" key="11">
    <source>
        <dbReference type="Proteomes" id="UP000297890"/>
    </source>
</evidence>
<evidence type="ECO:0000256" key="6">
    <source>
        <dbReference type="ARBA" id="ARBA00023136"/>
    </source>
</evidence>
<evidence type="ECO:0000256" key="2">
    <source>
        <dbReference type="ARBA" id="ARBA00022448"/>
    </source>
</evidence>
<dbReference type="Pfam" id="PF00893">
    <property type="entry name" value="Multi_Drug_Res"/>
    <property type="match status" value="1"/>
</dbReference>
<dbReference type="InterPro" id="IPR000390">
    <property type="entry name" value="Small_drug/metabolite_transptr"/>
</dbReference>
<dbReference type="InterPro" id="IPR037185">
    <property type="entry name" value="EmrE-like"/>
</dbReference>
<dbReference type="SUPFAM" id="SSF103481">
    <property type="entry name" value="Multidrug resistance efflux transporter EmrE"/>
    <property type="match status" value="1"/>
</dbReference>
<name>A0A4Z0F888_9GAMM</name>
<dbReference type="AlphaFoldDB" id="A0A4Z0F888"/>
<dbReference type="GO" id="GO:0022857">
    <property type="term" value="F:transmembrane transporter activity"/>
    <property type="evidence" value="ECO:0007669"/>
    <property type="project" value="InterPro"/>
</dbReference>
<evidence type="ECO:0000256" key="8">
    <source>
        <dbReference type="RuleBase" id="RU003942"/>
    </source>
</evidence>
<dbReference type="FunFam" id="1.10.3730.20:FF:000001">
    <property type="entry name" value="Quaternary ammonium compound resistance transporter SugE"/>
    <property type="match status" value="1"/>
</dbReference>
<evidence type="ECO:0000256" key="7">
    <source>
        <dbReference type="ARBA" id="ARBA00038032"/>
    </source>
</evidence>
<evidence type="ECO:0000256" key="3">
    <source>
        <dbReference type="ARBA" id="ARBA00022475"/>
    </source>
</evidence>
<evidence type="ECO:0000313" key="10">
    <source>
        <dbReference type="EMBL" id="TFZ82562.1"/>
    </source>
</evidence>
<dbReference type="PANTHER" id="PTHR30561:SF1">
    <property type="entry name" value="MULTIDRUG TRANSPORTER EMRE"/>
    <property type="match status" value="1"/>
</dbReference>
<keyword evidence="3" id="KW-1003">Cell membrane</keyword>
<accession>A0A4Z0F888</accession>
<keyword evidence="6 9" id="KW-0472">Membrane</keyword>
<proteinExistence type="inferred from homology"/>
<dbReference type="OrthoDB" id="9808638at2"/>
<comment type="caution">
    <text evidence="10">The sequence shown here is derived from an EMBL/GenBank/DDBJ whole genome shotgun (WGS) entry which is preliminary data.</text>
</comment>
<dbReference type="EMBL" id="SRIO01000008">
    <property type="protein sequence ID" value="TFZ82562.1"/>
    <property type="molecule type" value="Genomic_DNA"/>
</dbReference>
<dbReference type="GO" id="GO:0005886">
    <property type="term" value="C:plasma membrane"/>
    <property type="evidence" value="ECO:0007669"/>
    <property type="project" value="UniProtKB-SubCell"/>
</dbReference>
<dbReference type="Proteomes" id="UP000297890">
    <property type="component" value="Unassembled WGS sequence"/>
</dbReference>